<dbReference type="Gramene" id="novel_model_2336_5bd9a17a">
    <property type="protein sequence ID" value="cds.novel_model_2336_5bd9a17a"/>
    <property type="gene ID" value="novel_gene_1244_5bd9a17a"/>
</dbReference>
<reference evidence="1" key="1">
    <citation type="submission" date="2018-11" db="EMBL/GenBank/DDBJ databases">
        <authorList>
            <person name="Grassa J C."/>
        </authorList>
    </citation>
    <scope>NUCLEOTIDE SEQUENCE [LARGE SCALE GENOMIC DNA]</scope>
</reference>
<protein>
    <submittedName>
        <fullName evidence="1">Uncharacterized protein</fullName>
    </submittedName>
</protein>
<accession>A0A803QWQ4</accession>
<dbReference type="AlphaFoldDB" id="A0A803QWQ4"/>
<evidence type="ECO:0000313" key="1">
    <source>
        <dbReference type="EnsemblPlants" id="cds.novel_model_2336_5bd9a17a"/>
    </source>
</evidence>
<dbReference type="Proteomes" id="UP000596661">
    <property type="component" value="Chromosome 1"/>
</dbReference>
<dbReference type="EMBL" id="UZAU01000081">
    <property type="status" value="NOT_ANNOTATED_CDS"/>
    <property type="molecule type" value="Genomic_DNA"/>
</dbReference>
<name>A0A803QWQ4_CANSA</name>
<sequence>MKATSANARVMIMDFSKVISRGYWFYLYKARTSIWMLSRKCSRLIYRLKILIGSRPEFLVLLCRFLLMLPLTFVDTSIVMV</sequence>
<proteinExistence type="predicted"/>
<organism evidence="1 2">
    <name type="scientific">Cannabis sativa</name>
    <name type="common">Hemp</name>
    <name type="synonym">Marijuana</name>
    <dbReference type="NCBI Taxonomy" id="3483"/>
    <lineage>
        <taxon>Eukaryota</taxon>
        <taxon>Viridiplantae</taxon>
        <taxon>Streptophyta</taxon>
        <taxon>Embryophyta</taxon>
        <taxon>Tracheophyta</taxon>
        <taxon>Spermatophyta</taxon>
        <taxon>Magnoliopsida</taxon>
        <taxon>eudicotyledons</taxon>
        <taxon>Gunneridae</taxon>
        <taxon>Pentapetalae</taxon>
        <taxon>rosids</taxon>
        <taxon>fabids</taxon>
        <taxon>Rosales</taxon>
        <taxon>Cannabaceae</taxon>
        <taxon>Cannabis</taxon>
    </lineage>
</organism>
<reference evidence="1" key="2">
    <citation type="submission" date="2021-03" db="UniProtKB">
        <authorList>
            <consortium name="EnsemblPlants"/>
        </authorList>
    </citation>
    <scope>IDENTIFICATION</scope>
</reference>
<keyword evidence="2" id="KW-1185">Reference proteome</keyword>
<evidence type="ECO:0000313" key="2">
    <source>
        <dbReference type="Proteomes" id="UP000596661"/>
    </source>
</evidence>
<dbReference type="EnsemblPlants" id="novel_model_2336_5bd9a17a">
    <property type="protein sequence ID" value="cds.novel_model_2336_5bd9a17a"/>
    <property type="gene ID" value="novel_gene_1244_5bd9a17a"/>
</dbReference>